<dbReference type="GO" id="GO:0016020">
    <property type="term" value="C:membrane"/>
    <property type="evidence" value="ECO:0007669"/>
    <property type="project" value="UniProtKB-SubCell"/>
</dbReference>
<keyword evidence="3 6" id="KW-1133">Transmembrane helix</keyword>
<feature type="domain" description="PIG-P" evidence="7">
    <location>
        <begin position="103"/>
        <end position="219"/>
    </location>
</feature>
<evidence type="ECO:0000256" key="3">
    <source>
        <dbReference type="ARBA" id="ARBA00022989"/>
    </source>
</evidence>
<evidence type="ECO:0000256" key="5">
    <source>
        <dbReference type="SAM" id="MobiDB-lite"/>
    </source>
</evidence>
<keyword evidence="4 6" id="KW-0472">Membrane</keyword>
<evidence type="ECO:0000256" key="1">
    <source>
        <dbReference type="ARBA" id="ARBA00004141"/>
    </source>
</evidence>
<dbReference type="Proteomes" id="UP001634007">
    <property type="component" value="Unassembled WGS sequence"/>
</dbReference>
<name>A0ABD3KIN5_EUCGL</name>
<keyword evidence="9" id="KW-1185">Reference proteome</keyword>
<dbReference type="EMBL" id="JBJKBG010000005">
    <property type="protein sequence ID" value="KAL3739063.1"/>
    <property type="molecule type" value="Genomic_DNA"/>
</dbReference>
<reference evidence="8 9" key="1">
    <citation type="submission" date="2024-11" db="EMBL/GenBank/DDBJ databases">
        <title>Chromosome-level genome assembly of Eucalyptus globulus Labill. provides insights into its genome evolution.</title>
        <authorList>
            <person name="Li X."/>
        </authorList>
    </citation>
    <scope>NUCLEOTIDE SEQUENCE [LARGE SCALE GENOMIC DNA]</scope>
    <source>
        <strain evidence="8">CL2024</strain>
        <tissue evidence="8">Fresh tender leaves</tissue>
    </source>
</reference>
<dbReference type="InterPro" id="IPR013717">
    <property type="entry name" value="PIG-P"/>
</dbReference>
<comment type="subcellular location">
    <subcellularLocation>
        <location evidence="1">Membrane</location>
        <topology evidence="1">Multi-pass membrane protein</topology>
    </subcellularLocation>
</comment>
<proteinExistence type="predicted"/>
<dbReference type="Pfam" id="PF08510">
    <property type="entry name" value="PIG-P"/>
    <property type="match status" value="1"/>
</dbReference>
<evidence type="ECO:0000256" key="6">
    <source>
        <dbReference type="SAM" id="Phobius"/>
    </source>
</evidence>
<accession>A0ABD3KIN5</accession>
<feature type="non-terminal residue" evidence="8">
    <location>
        <position position="1"/>
    </location>
</feature>
<sequence>VTSRHLSFSLSAICSSARRRRSPAGSREVRPTAAPPNHEQSIGTLRCMKNETLKEAMEEPHSVSSPRRILSLSKKKRASVSFSDPDDKASGFGLSGEHGPKPSEVYGFVGSITTVVATVIFFTWAYVPEHWLHAVGIYYYPSRYWALAVPTYIVVTVALALAFYIGLNFLSTPPPTSLNTLFDEFTRDPSIFGPLGEGDELPIEPLSDIPIDEINRLMFDDVN</sequence>
<organism evidence="8 9">
    <name type="scientific">Eucalyptus globulus</name>
    <name type="common">Tasmanian blue gum</name>
    <dbReference type="NCBI Taxonomy" id="34317"/>
    <lineage>
        <taxon>Eukaryota</taxon>
        <taxon>Viridiplantae</taxon>
        <taxon>Streptophyta</taxon>
        <taxon>Embryophyta</taxon>
        <taxon>Tracheophyta</taxon>
        <taxon>Spermatophyta</taxon>
        <taxon>Magnoliopsida</taxon>
        <taxon>eudicotyledons</taxon>
        <taxon>Gunneridae</taxon>
        <taxon>Pentapetalae</taxon>
        <taxon>rosids</taxon>
        <taxon>malvids</taxon>
        <taxon>Myrtales</taxon>
        <taxon>Myrtaceae</taxon>
        <taxon>Myrtoideae</taxon>
        <taxon>Eucalypteae</taxon>
        <taxon>Eucalyptus</taxon>
    </lineage>
</organism>
<feature type="transmembrane region" description="Helical" evidence="6">
    <location>
        <begin position="105"/>
        <end position="127"/>
    </location>
</feature>
<evidence type="ECO:0000313" key="8">
    <source>
        <dbReference type="EMBL" id="KAL3739062.1"/>
    </source>
</evidence>
<dbReference type="EMBL" id="JBJKBG010000005">
    <property type="protein sequence ID" value="KAL3739062.1"/>
    <property type="molecule type" value="Genomic_DNA"/>
</dbReference>
<dbReference type="PANTHER" id="PTHR47681:SF3">
    <property type="entry name" value="PHOSPHATIDYLINOSITOL N-ACETYLGLUCOSAMINYLTRANSFERASE SUBUNIT P-RELATED"/>
    <property type="match status" value="1"/>
</dbReference>
<comment type="caution">
    <text evidence="8">The sequence shown here is derived from an EMBL/GenBank/DDBJ whole genome shotgun (WGS) entry which is preliminary data.</text>
</comment>
<evidence type="ECO:0000256" key="4">
    <source>
        <dbReference type="ARBA" id="ARBA00023136"/>
    </source>
</evidence>
<evidence type="ECO:0000313" key="9">
    <source>
        <dbReference type="Proteomes" id="UP001634007"/>
    </source>
</evidence>
<dbReference type="PANTHER" id="PTHR47681">
    <property type="entry name" value="PHOSPHATIDYLINOSITOL N-ACETYLGLUCOSAMINYLTRANSFERASE SUBUNIT P-RELATED"/>
    <property type="match status" value="1"/>
</dbReference>
<feature type="transmembrane region" description="Helical" evidence="6">
    <location>
        <begin position="147"/>
        <end position="167"/>
    </location>
</feature>
<protein>
    <recommendedName>
        <fullName evidence="7">PIG-P domain-containing protein</fullName>
    </recommendedName>
</protein>
<gene>
    <name evidence="8" type="ORF">ACJRO7_020459</name>
</gene>
<dbReference type="AlphaFoldDB" id="A0ABD3KIN5"/>
<evidence type="ECO:0000259" key="7">
    <source>
        <dbReference type="Pfam" id="PF08510"/>
    </source>
</evidence>
<evidence type="ECO:0000256" key="2">
    <source>
        <dbReference type="ARBA" id="ARBA00022692"/>
    </source>
</evidence>
<keyword evidence="2 6" id="KW-0812">Transmembrane</keyword>
<feature type="region of interest" description="Disordered" evidence="5">
    <location>
        <begin position="17"/>
        <end position="42"/>
    </location>
</feature>